<evidence type="ECO:0000313" key="14">
    <source>
        <dbReference type="EMBL" id="GAA4887109.1"/>
    </source>
</evidence>
<keyword evidence="2" id="KW-1003">Cell membrane</keyword>
<protein>
    <submittedName>
        <fullName evidence="14">Methyl-accepting chemotaxis protein</fullName>
    </submittedName>
</protein>
<evidence type="ECO:0000259" key="12">
    <source>
        <dbReference type="PROSITE" id="PS50111"/>
    </source>
</evidence>
<dbReference type="PROSITE" id="PS50111">
    <property type="entry name" value="CHEMOTAXIS_TRANSDUC_2"/>
    <property type="match status" value="1"/>
</dbReference>
<evidence type="ECO:0000256" key="7">
    <source>
        <dbReference type="ARBA" id="ARBA00023224"/>
    </source>
</evidence>
<dbReference type="SMART" id="SM00304">
    <property type="entry name" value="HAMP"/>
    <property type="match status" value="1"/>
</dbReference>
<name>A0ABP9EVY2_9GAMM</name>
<comment type="subcellular location">
    <subcellularLocation>
        <location evidence="1">Cell membrane</location>
        <topology evidence="1">Multi-pass membrane protein</topology>
    </subcellularLocation>
</comment>
<comment type="caution">
    <text evidence="14">The sequence shown here is derived from an EMBL/GenBank/DDBJ whole genome shotgun (WGS) entry which is preliminary data.</text>
</comment>
<feature type="domain" description="Methyl-accepting transducer" evidence="12">
    <location>
        <begin position="354"/>
        <end position="590"/>
    </location>
</feature>
<keyword evidence="5 11" id="KW-1133">Transmembrane helix</keyword>
<dbReference type="CDD" id="cd11386">
    <property type="entry name" value="MCP_signal"/>
    <property type="match status" value="1"/>
</dbReference>
<dbReference type="RefSeq" id="WP_345335309.1">
    <property type="nucleotide sequence ID" value="NZ_BAABJZ010000069.1"/>
</dbReference>
<dbReference type="PROSITE" id="PS50885">
    <property type="entry name" value="HAMP"/>
    <property type="match status" value="1"/>
</dbReference>
<dbReference type="PRINTS" id="PR00260">
    <property type="entry name" value="CHEMTRNSDUCR"/>
</dbReference>
<evidence type="ECO:0000313" key="15">
    <source>
        <dbReference type="Proteomes" id="UP001499988"/>
    </source>
</evidence>
<dbReference type="Gene3D" id="1.10.287.950">
    <property type="entry name" value="Methyl-accepting chemotaxis protein"/>
    <property type="match status" value="1"/>
</dbReference>
<dbReference type="InterPro" id="IPR004089">
    <property type="entry name" value="MCPsignal_dom"/>
</dbReference>
<evidence type="ECO:0000256" key="10">
    <source>
        <dbReference type="SAM" id="Coils"/>
    </source>
</evidence>
<dbReference type="CDD" id="cd18773">
    <property type="entry name" value="PDC1_HK_sensor"/>
    <property type="match status" value="1"/>
</dbReference>
<keyword evidence="15" id="KW-1185">Reference proteome</keyword>
<dbReference type="Pfam" id="PF02743">
    <property type="entry name" value="dCache_1"/>
    <property type="match status" value="1"/>
</dbReference>
<feature type="transmembrane region" description="Helical" evidence="11">
    <location>
        <begin position="12"/>
        <end position="33"/>
    </location>
</feature>
<dbReference type="InterPro" id="IPR004090">
    <property type="entry name" value="Chemotax_Me-accpt_rcpt"/>
</dbReference>
<keyword evidence="7 9" id="KW-0807">Transducer</keyword>
<gene>
    <name evidence="14" type="ORF">GCM10023333_20700</name>
</gene>
<comment type="similarity">
    <text evidence="8">Belongs to the methyl-accepting chemotaxis (MCP) protein family.</text>
</comment>
<feature type="domain" description="HAMP" evidence="13">
    <location>
        <begin position="295"/>
        <end position="349"/>
    </location>
</feature>
<dbReference type="PANTHER" id="PTHR32089:SF117">
    <property type="entry name" value="METHYL ACCEPTING SENSORY TRANSDUCER WITH CACHE_1 SMALL MOLECULE BINDING DOMAIN"/>
    <property type="match status" value="1"/>
</dbReference>
<keyword evidence="4 11" id="KW-0812">Transmembrane</keyword>
<evidence type="ECO:0000256" key="1">
    <source>
        <dbReference type="ARBA" id="ARBA00004651"/>
    </source>
</evidence>
<dbReference type="SMART" id="SM00283">
    <property type="entry name" value="MA"/>
    <property type="match status" value="1"/>
</dbReference>
<dbReference type="PANTHER" id="PTHR32089">
    <property type="entry name" value="METHYL-ACCEPTING CHEMOTAXIS PROTEIN MCPB"/>
    <property type="match status" value="1"/>
</dbReference>
<dbReference type="Gene3D" id="3.30.450.20">
    <property type="entry name" value="PAS domain"/>
    <property type="match status" value="2"/>
</dbReference>
<keyword evidence="10" id="KW-0175">Coiled coil</keyword>
<evidence type="ECO:0000256" key="11">
    <source>
        <dbReference type="SAM" id="Phobius"/>
    </source>
</evidence>
<evidence type="ECO:0000256" key="3">
    <source>
        <dbReference type="ARBA" id="ARBA00022500"/>
    </source>
</evidence>
<keyword evidence="6 11" id="KW-0472">Membrane</keyword>
<reference evidence="15" key="1">
    <citation type="journal article" date="2019" name="Int. J. Syst. Evol. Microbiol.">
        <title>The Global Catalogue of Microorganisms (GCM) 10K type strain sequencing project: providing services to taxonomists for standard genome sequencing and annotation.</title>
        <authorList>
            <consortium name="The Broad Institute Genomics Platform"/>
            <consortium name="The Broad Institute Genome Sequencing Center for Infectious Disease"/>
            <person name="Wu L."/>
            <person name="Ma J."/>
        </authorList>
    </citation>
    <scope>NUCLEOTIDE SEQUENCE [LARGE SCALE GENOMIC DNA]</scope>
    <source>
        <strain evidence="15">JCM 18401</strain>
    </source>
</reference>
<dbReference type="SUPFAM" id="SSF58104">
    <property type="entry name" value="Methyl-accepting chemotaxis protein (MCP) signaling domain"/>
    <property type="match status" value="1"/>
</dbReference>
<organism evidence="14 15">
    <name type="scientific">Ferrimonas pelagia</name>
    <dbReference type="NCBI Taxonomy" id="1177826"/>
    <lineage>
        <taxon>Bacteria</taxon>
        <taxon>Pseudomonadati</taxon>
        <taxon>Pseudomonadota</taxon>
        <taxon>Gammaproteobacteria</taxon>
        <taxon>Alteromonadales</taxon>
        <taxon>Ferrimonadaceae</taxon>
        <taxon>Ferrimonas</taxon>
    </lineage>
</organism>
<accession>A0ABP9EVY2</accession>
<evidence type="ECO:0000256" key="6">
    <source>
        <dbReference type="ARBA" id="ARBA00023136"/>
    </source>
</evidence>
<evidence type="ECO:0000259" key="13">
    <source>
        <dbReference type="PROSITE" id="PS50885"/>
    </source>
</evidence>
<evidence type="ECO:0000256" key="8">
    <source>
        <dbReference type="ARBA" id="ARBA00029447"/>
    </source>
</evidence>
<evidence type="ECO:0000256" key="2">
    <source>
        <dbReference type="ARBA" id="ARBA00022475"/>
    </source>
</evidence>
<dbReference type="CDD" id="cd06225">
    <property type="entry name" value="HAMP"/>
    <property type="match status" value="1"/>
</dbReference>
<dbReference type="Pfam" id="PF00015">
    <property type="entry name" value="MCPsignal"/>
    <property type="match status" value="1"/>
</dbReference>
<dbReference type="Pfam" id="PF00672">
    <property type="entry name" value="HAMP"/>
    <property type="match status" value="1"/>
</dbReference>
<proteinExistence type="inferred from homology"/>
<evidence type="ECO:0000256" key="9">
    <source>
        <dbReference type="PROSITE-ProRule" id="PRU00284"/>
    </source>
</evidence>
<feature type="coiled-coil region" evidence="10">
    <location>
        <begin position="593"/>
        <end position="620"/>
    </location>
</feature>
<feature type="transmembrane region" description="Helical" evidence="11">
    <location>
        <begin position="276"/>
        <end position="298"/>
    </location>
</feature>
<dbReference type="InterPro" id="IPR033479">
    <property type="entry name" value="dCache_1"/>
</dbReference>
<evidence type="ECO:0000256" key="4">
    <source>
        <dbReference type="ARBA" id="ARBA00022692"/>
    </source>
</evidence>
<sequence length="626" mass="66770">MNSNKTSLKLKLSGAAALAIVLCGLVITVAGYASSVSRTDRDIAQQLDGVTTTYNHYVKDWLRAKGLALQGFPVQHEADALPIHLSQVRDSGGFDNVFLAYPDGTQSNANGVVLPPDNNDPRIWDWYIHAQQQRGEVVVENPTVAAATGATVVSMGITVPVEQGLAVLGADVEIADLIAQLNRVVLPGLGSLFIVNEQNRIFAHSDNRLLNQTVNAQTVGITPAELGRLGNSQISVNGVSQYLYTQPIDGTRFTTVVLVERDSVLAPIRASMGKTVALALLVVAICAALFGVMCQYLFRPLSYVSDALAEIAAGGGDLTQRIQIDSKDEIGTLADSFNAFVGTLQQLIGHMQLQARTLGELAESGELEANRSAEQLVEQQNETRQVATAIRQMAIATEEIASHAEGTSNEVERALAQSQQGGAMVELSRESIEGLSSEVTQATTVINELDKHAQAIDSILSNIQGIAEQTNLLALNAAIEAARAGESGRGFSVVADEVRVLSQRTQDSASEIQQMITTLQQSTQQAVQIMRGSSELAGRAVDNSREAATSLADIRNSTQQITEMVTQIATAVQEQTAVASEVTANTVSIKSIADGLVQDSEEARTRAQALRKESRELGDKIGEFSV</sequence>
<evidence type="ECO:0000256" key="5">
    <source>
        <dbReference type="ARBA" id="ARBA00022989"/>
    </source>
</evidence>
<keyword evidence="3" id="KW-0145">Chemotaxis</keyword>
<dbReference type="Proteomes" id="UP001499988">
    <property type="component" value="Unassembled WGS sequence"/>
</dbReference>
<dbReference type="InterPro" id="IPR003660">
    <property type="entry name" value="HAMP_dom"/>
</dbReference>
<dbReference type="EMBL" id="BAABJZ010000069">
    <property type="protein sequence ID" value="GAA4887109.1"/>
    <property type="molecule type" value="Genomic_DNA"/>
</dbReference>